<evidence type="ECO:0000256" key="5">
    <source>
        <dbReference type="ARBA" id="ARBA00022822"/>
    </source>
</evidence>
<evidence type="ECO:0000256" key="10">
    <source>
        <dbReference type="RuleBase" id="RU003662"/>
    </source>
</evidence>
<dbReference type="GO" id="GO:0005829">
    <property type="term" value="C:cytosol"/>
    <property type="evidence" value="ECO:0007669"/>
    <property type="project" value="TreeGrafter"/>
</dbReference>
<dbReference type="EMBL" id="CP022684">
    <property type="protein sequence ID" value="AUM11204.1"/>
    <property type="molecule type" value="Genomic_DNA"/>
</dbReference>
<comment type="similarity">
    <text evidence="9 10">Belongs to the TrpA family.</text>
</comment>
<dbReference type="InterPro" id="IPR013785">
    <property type="entry name" value="Aldolase_TIM"/>
</dbReference>
<dbReference type="PANTHER" id="PTHR43406">
    <property type="entry name" value="TRYPTOPHAN SYNTHASE, ALPHA CHAIN"/>
    <property type="match status" value="1"/>
</dbReference>
<dbReference type="KEGG" id="kak:Kalk_01610"/>
<evidence type="ECO:0000256" key="6">
    <source>
        <dbReference type="ARBA" id="ARBA00023141"/>
    </source>
</evidence>
<keyword evidence="12" id="KW-1185">Reference proteome</keyword>
<keyword evidence="5 9" id="KW-0822">Tryptophan biosynthesis</keyword>
<dbReference type="OrthoDB" id="9804578at2"/>
<dbReference type="InterPro" id="IPR011060">
    <property type="entry name" value="RibuloseP-bd_barrel"/>
</dbReference>
<dbReference type="FunFam" id="3.20.20.70:FF:000037">
    <property type="entry name" value="Tryptophan synthase alpha chain"/>
    <property type="match status" value="1"/>
</dbReference>
<dbReference type="Proteomes" id="UP000235116">
    <property type="component" value="Chromosome"/>
</dbReference>
<dbReference type="InterPro" id="IPR018204">
    <property type="entry name" value="Trp_synthase_alpha_AS"/>
</dbReference>
<keyword evidence="7 9" id="KW-0456">Lyase</keyword>
<dbReference type="Pfam" id="PF00290">
    <property type="entry name" value="Trp_syntA"/>
    <property type="match status" value="1"/>
</dbReference>
<evidence type="ECO:0000256" key="7">
    <source>
        <dbReference type="ARBA" id="ARBA00023239"/>
    </source>
</evidence>
<evidence type="ECO:0000313" key="11">
    <source>
        <dbReference type="EMBL" id="AUM11204.1"/>
    </source>
</evidence>
<dbReference type="GO" id="GO:0004834">
    <property type="term" value="F:tryptophan synthase activity"/>
    <property type="evidence" value="ECO:0007669"/>
    <property type="project" value="UniProtKB-UniRule"/>
</dbReference>
<dbReference type="CDD" id="cd04724">
    <property type="entry name" value="Tryptophan_synthase_alpha"/>
    <property type="match status" value="1"/>
</dbReference>
<dbReference type="SUPFAM" id="SSF51366">
    <property type="entry name" value="Ribulose-phoshate binding barrel"/>
    <property type="match status" value="1"/>
</dbReference>
<keyword evidence="4 9" id="KW-0028">Amino-acid biosynthesis</keyword>
<name>A0A2K9LKB4_9GAMM</name>
<gene>
    <name evidence="9" type="primary">trpA</name>
    <name evidence="11" type="ORF">Kalk_01610</name>
</gene>
<dbReference type="RefSeq" id="WP_101892544.1">
    <property type="nucleotide sequence ID" value="NZ_CP022684.1"/>
</dbReference>
<keyword evidence="6 9" id="KW-0057">Aromatic amino acid biosynthesis</keyword>
<comment type="catalytic activity">
    <reaction evidence="8 9">
        <text>(1S,2R)-1-C-(indol-3-yl)glycerol 3-phosphate + L-serine = D-glyceraldehyde 3-phosphate + L-tryptophan + H2O</text>
        <dbReference type="Rhea" id="RHEA:10532"/>
        <dbReference type="ChEBI" id="CHEBI:15377"/>
        <dbReference type="ChEBI" id="CHEBI:33384"/>
        <dbReference type="ChEBI" id="CHEBI:57912"/>
        <dbReference type="ChEBI" id="CHEBI:58866"/>
        <dbReference type="ChEBI" id="CHEBI:59776"/>
        <dbReference type="EC" id="4.2.1.20"/>
    </reaction>
</comment>
<reference evidence="12" key="1">
    <citation type="submission" date="2017-08" db="EMBL/GenBank/DDBJ databases">
        <title>Direct submision.</title>
        <authorList>
            <person name="Kim S.-J."/>
            <person name="Rhee S.-K."/>
        </authorList>
    </citation>
    <scope>NUCLEOTIDE SEQUENCE [LARGE SCALE GENOMIC DNA]</scope>
    <source>
        <strain evidence="12">GI5</strain>
    </source>
</reference>
<dbReference type="NCBIfam" id="TIGR00262">
    <property type="entry name" value="trpA"/>
    <property type="match status" value="1"/>
</dbReference>
<organism evidence="11 12">
    <name type="scientific">Ketobacter alkanivorans</name>
    <dbReference type="NCBI Taxonomy" id="1917421"/>
    <lineage>
        <taxon>Bacteria</taxon>
        <taxon>Pseudomonadati</taxon>
        <taxon>Pseudomonadota</taxon>
        <taxon>Gammaproteobacteria</taxon>
        <taxon>Pseudomonadales</taxon>
        <taxon>Ketobacteraceae</taxon>
        <taxon>Ketobacter</taxon>
    </lineage>
</organism>
<comment type="pathway">
    <text evidence="2 9">Amino-acid biosynthesis; L-tryptophan biosynthesis; L-tryptophan from chorismate: step 5/5.</text>
</comment>
<dbReference type="PROSITE" id="PS00167">
    <property type="entry name" value="TRP_SYNTHASE_ALPHA"/>
    <property type="match status" value="1"/>
</dbReference>
<dbReference type="UniPathway" id="UPA00035">
    <property type="reaction ID" value="UER00044"/>
</dbReference>
<evidence type="ECO:0000256" key="1">
    <source>
        <dbReference type="ARBA" id="ARBA00003365"/>
    </source>
</evidence>
<feature type="active site" description="Proton acceptor" evidence="9">
    <location>
        <position position="49"/>
    </location>
</feature>
<dbReference type="Gene3D" id="3.20.20.70">
    <property type="entry name" value="Aldolase class I"/>
    <property type="match status" value="1"/>
</dbReference>
<protein>
    <recommendedName>
        <fullName evidence="9">Tryptophan synthase alpha chain</fullName>
        <ecNumber evidence="9">4.2.1.20</ecNumber>
    </recommendedName>
</protein>
<evidence type="ECO:0000256" key="9">
    <source>
        <dbReference type="HAMAP-Rule" id="MF_00131"/>
    </source>
</evidence>
<dbReference type="InterPro" id="IPR002028">
    <property type="entry name" value="Trp_synthase_suA"/>
</dbReference>
<dbReference type="EC" id="4.2.1.20" evidence="9"/>
<dbReference type="AlphaFoldDB" id="A0A2K9LKB4"/>
<evidence type="ECO:0000313" key="12">
    <source>
        <dbReference type="Proteomes" id="UP000235116"/>
    </source>
</evidence>
<proteinExistence type="inferred from homology"/>
<dbReference type="PANTHER" id="PTHR43406:SF1">
    <property type="entry name" value="TRYPTOPHAN SYNTHASE ALPHA CHAIN, CHLOROPLASTIC"/>
    <property type="match status" value="1"/>
</dbReference>
<evidence type="ECO:0000256" key="8">
    <source>
        <dbReference type="ARBA" id="ARBA00049047"/>
    </source>
</evidence>
<evidence type="ECO:0000256" key="2">
    <source>
        <dbReference type="ARBA" id="ARBA00004733"/>
    </source>
</evidence>
<dbReference type="HAMAP" id="MF_00131">
    <property type="entry name" value="Trp_synth_alpha"/>
    <property type="match status" value="1"/>
</dbReference>
<comment type="subunit">
    <text evidence="3 9">Tetramer of two alpha and two beta chains.</text>
</comment>
<comment type="function">
    <text evidence="1 9">The alpha subunit is responsible for the aldol cleavage of indoleglycerol phosphate to indole and glyceraldehyde 3-phosphate.</text>
</comment>
<evidence type="ECO:0000256" key="3">
    <source>
        <dbReference type="ARBA" id="ARBA00011270"/>
    </source>
</evidence>
<accession>A0A2K9LKB4</accession>
<evidence type="ECO:0000256" key="4">
    <source>
        <dbReference type="ARBA" id="ARBA00022605"/>
    </source>
</evidence>
<sequence length="267" mass="28613">MSRIKACLQNLKQQNRKALIPFITAGDPQLDATVPLLHNLAENGADIIELGIPFSDPMADGPVIQLADERALANGVTTVHALEMVKEFRQTNQQTPIVLMGYLNPVEVYGYDRFATDAAAAGVDGLIIVDLPPEAAVEPIKLFDAAGLDTIFLIAPTTSDKRIATICAAGRGYLYYVSLKGVTGAGHLDIDGVNQKLETIRKTTDLPIAVGFGIKDAETARLIGENADGVVVGSALVKLIAESQNDREVMMARVTEFTQSLRLGLDQ</sequence>
<feature type="active site" description="Proton acceptor" evidence="9">
    <location>
        <position position="60"/>
    </location>
</feature>